<dbReference type="RefSeq" id="WP_201923259.1">
    <property type="nucleotide sequence ID" value="NZ_JAERQG010000004.1"/>
</dbReference>
<keyword evidence="3 6" id="KW-0812">Transmembrane</keyword>
<organism evidence="7 8">
    <name type="scientific">Marivirga atlantica</name>
    <dbReference type="NCBI Taxonomy" id="1548457"/>
    <lineage>
        <taxon>Bacteria</taxon>
        <taxon>Pseudomonadati</taxon>
        <taxon>Bacteroidota</taxon>
        <taxon>Cytophagia</taxon>
        <taxon>Cytophagales</taxon>
        <taxon>Marivirgaceae</taxon>
        <taxon>Marivirga</taxon>
    </lineage>
</organism>
<evidence type="ECO:0000256" key="6">
    <source>
        <dbReference type="SAM" id="Phobius"/>
    </source>
</evidence>
<keyword evidence="5 6" id="KW-0472">Membrane</keyword>
<evidence type="ECO:0000256" key="5">
    <source>
        <dbReference type="ARBA" id="ARBA00023136"/>
    </source>
</evidence>
<feature type="transmembrane region" description="Helical" evidence="6">
    <location>
        <begin position="308"/>
        <end position="327"/>
    </location>
</feature>
<feature type="transmembrane region" description="Helical" evidence="6">
    <location>
        <begin position="119"/>
        <end position="135"/>
    </location>
</feature>
<feature type="transmembrane region" description="Helical" evidence="6">
    <location>
        <begin position="403"/>
        <end position="424"/>
    </location>
</feature>
<dbReference type="Proteomes" id="UP000642920">
    <property type="component" value="Unassembled WGS sequence"/>
</dbReference>
<evidence type="ECO:0000256" key="1">
    <source>
        <dbReference type="ARBA" id="ARBA00004651"/>
    </source>
</evidence>
<keyword evidence="2" id="KW-1003">Cell membrane</keyword>
<dbReference type="Pfam" id="PF13440">
    <property type="entry name" value="Polysacc_synt_3"/>
    <property type="match status" value="1"/>
</dbReference>
<proteinExistence type="predicted"/>
<feature type="transmembrane region" description="Helical" evidence="6">
    <location>
        <begin position="78"/>
        <end position="99"/>
    </location>
</feature>
<evidence type="ECO:0000313" key="7">
    <source>
        <dbReference type="EMBL" id="MBL0766568.1"/>
    </source>
</evidence>
<comment type="caution">
    <text evidence="7">The sequence shown here is derived from an EMBL/GenBank/DDBJ whole genome shotgun (WGS) entry which is preliminary data.</text>
</comment>
<evidence type="ECO:0000256" key="2">
    <source>
        <dbReference type="ARBA" id="ARBA00022475"/>
    </source>
</evidence>
<dbReference type="PANTHER" id="PTHR30250">
    <property type="entry name" value="PST FAMILY PREDICTED COLANIC ACID TRANSPORTER"/>
    <property type="match status" value="1"/>
</dbReference>
<feature type="transmembrane region" description="Helical" evidence="6">
    <location>
        <begin position="191"/>
        <end position="212"/>
    </location>
</feature>
<feature type="transmembrane region" description="Helical" evidence="6">
    <location>
        <begin position="147"/>
        <end position="171"/>
    </location>
</feature>
<dbReference type="InterPro" id="IPR050833">
    <property type="entry name" value="Poly_Biosynth_Transport"/>
</dbReference>
<evidence type="ECO:0000313" key="8">
    <source>
        <dbReference type="Proteomes" id="UP000642920"/>
    </source>
</evidence>
<comment type="subcellular location">
    <subcellularLocation>
        <location evidence="1">Cell membrane</location>
        <topology evidence="1">Multi-pass membrane protein</topology>
    </subcellularLocation>
</comment>
<sequence length="492" mass="55731">MNPLKKLASEAGLYGLPSILGRLLNYLLVPLHTAVFFPDQFGDITILYAYVAFLNITYTFGMETAYFRFTTKNKSAAYYHYSFSIVLLISVVSSTLIFMNNDAIIHFFDLDADTNIIKYLSVIMLVDALVAIPLAKLRLESKAKKFALARISSIVLTVGLNYIFLKVLPYFSKEGMINWPSQKPMDIEFVFLANLIANSVMLIILVKEFLGVRIKFNISISKELLSYSSPIFIMGIAGMLVESFDKTGIFEYLLPAGFYDGYNSEEAFGIYSATFKLSVFMALAIQAFRYAGEPFFFSRAEDKESPELFAKVLYYFVWLSIIIWVGVSLNTDLIGDIFLKGESYKEALFLVPILLFAKLLFGIYINLSIWFKLTDKTYYGILISVLGSVVIIGGNILLIPLLGYLGCAIASVLAYLAMVIYCYFTGQKYFYIPYPVLKIIRNIVVAGLLITAYYYLKPANDILNYVLGLIITFIFTAFVYFFERSRIFSDKL</sequence>
<keyword evidence="4 6" id="KW-1133">Transmembrane helix</keyword>
<keyword evidence="8" id="KW-1185">Reference proteome</keyword>
<feature type="transmembrane region" description="Helical" evidence="6">
    <location>
        <begin position="436"/>
        <end position="456"/>
    </location>
</feature>
<evidence type="ECO:0000256" key="4">
    <source>
        <dbReference type="ARBA" id="ARBA00022989"/>
    </source>
</evidence>
<feature type="transmembrane region" description="Helical" evidence="6">
    <location>
        <begin position="268"/>
        <end position="288"/>
    </location>
</feature>
<protein>
    <submittedName>
        <fullName evidence="7">Oligosaccharide flippase family protein</fullName>
    </submittedName>
</protein>
<accession>A0A937AI14</accession>
<feature type="transmembrane region" description="Helical" evidence="6">
    <location>
        <begin position="462"/>
        <end position="482"/>
    </location>
</feature>
<dbReference type="AlphaFoldDB" id="A0A937AI14"/>
<reference evidence="7" key="1">
    <citation type="submission" date="2021-01" db="EMBL/GenBank/DDBJ databases">
        <title>Marivirga sp. nov., isolated from intertidal surface sediments.</title>
        <authorList>
            <person name="Zhang M."/>
        </authorList>
    </citation>
    <scope>NUCLEOTIDE SEQUENCE</scope>
    <source>
        <strain evidence="7">SM1354</strain>
    </source>
</reference>
<feature type="transmembrane region" description="Helical" evidence="6">
    <location>
        <begin position="224"/>
        <end position="241"/>
    </location>
</feature>
<gene>
    <name evidence="7" type="ORF">JKP34_14970</name>
</gene>
<feature type="transmembrane region" description="Helical" evidence="6">
    <location>
        <begin position="347"/>
        <end position="371"/>
    </location>
</feature>
<name>A0A937AI14_9BACT</name>
<dbReference type="PANTHER" id="PTHR30250:SF11">
    <property type="entry name" value="O-ANTIGEN TRANSPORTER-RELATED"/>
    <property type="match status" value="1"/>
</dbReference>
<dbReference type="EMBL" id="JAERQG010000004">
    <property type="protein sequence ID" value="MBL0766568.1"/>
    <property type="molecule type" value="Genomic_DNA"/>
</dbReference>
<feature type="transmembrane region" description="Helical" evidence="6">
    <location>
        <begin position="378"/>
        <end position="397"/>
    </location>
</feature>
<feature type="transmembrane region" description="Helical" evidence="6">
    <location>
        <begin position="12"/>
        <end position="35"/>
    </location>
</feature>
<feature type="transmembrane region" description="Helical" evidence="6">
    <location>
        <begin position="47"/>
        <end position="66"/>
    </location>
</feature>
<dbReference type="GO" id="GO:0005886">
    <property type="term" value="C:plasma membrane"/>
    <property type="evidence" value="ECO:0007669"/>
    <property type="project" value="UniProtKB-SubCell"/>
</dbReference>
<evidence type="ECO:0000256" key="3">
    <source>
        <dbReference type="ARBA" id="ARBA00022692"/>
    </source>
</evidence>